<dbReference type="Pfam" id="PF06870">
    <property type="entry name" value="RNA_pol_I_A49"/>
    <property type="match status" value="1"/>
</dbReference>
<feature type="region of interest" description="Disordered" evidence="6">
    <location>
        <begin position="165"/>
        <end position="193"/>
    </location>
</feature>
<gene>
    <name evidence="7" type="ORF">RCO7_05244</name>
</gene>
<dbReference type="FunCoup" id="A0A1E1LTY1">
    <property type="interactions" value="663"/>
</dbReference>
<evidence type="ECO:0000313" key="8">
    <source>
        <dbReference type="Proteomes" id="UP000178129"/>
    </source>
</evidence>
<feature type="region of interest" description="Disordered" evidence="6">
    <location>
        <begin position="213"/>
        <end position="242"/>
    </location>
</feature>
<comment type="caution">
    <text evidence="7">The sequence shown here is derived from an EMBL/GenBank/DDBJ whole genome shotgun (WGS) entry which is preliminary data.</text>
</comment>
<keyword evidence="3 7" id="KW-0240">DNA-directed RNA polymerase</keyword>
<keyword evidence="5" id="KW-0539">Nucleus</keyword>
<dbReference type="GO" id="GO:0006351">
    <property type="term" value="P:DNA-templated transcription"/>
    <property type="evidence" value="ECO:0007669"/>
    <property type="project" value="InterPro"/>
</dbReference>
<proteinExistence type="inferred from homology"/>
<dbReference type="EMBL" id="FJUW01000085">
    <property type="protein sequence ID" value="CZT13329.1"/>
    <property type="molecule type" value="Genomic_DNA"/>
</dbReference>
<evidence type="ECO:0000313" key="7">
    <source>
        <dbReference type="EMBL" id="CZT13329.1"/>
    </source>
</evidence>
<keyword evidence="4" id="KW-0804">Transcription</keyword>
<evidence type="ECO:0000256" key="6">
    <source>
        <dbReference type="SAM" id="MobiDB-lite"/>
    </source>
</evidence>
<dbReference type="PANTHER" id="PTHR14440">
    <property type="entry name" value="DNA-DIRECTED RNA POLYMERASE I SUBUNIT RPA49"/>
    <property type="match status" value="1"/>
</dbReference>
<evidence type="ECO:0000256" key="1">
    <source>
        <dbReference type="ARBA" id="ARBA00004604"/>
    </source>
</evidence>
<evidence type="ECO:0000256" key="5">
    <source>
        <dbReference type="ARBA" id="ARBA00023242"/>
    </source>
</evidence>
<evidence type="ECO:0000256" key="4">
    <source>
        <dbReference type="ARBA" id="ARBA00023163"/>
    </source>
</evidence>
<comment type="subcellular location">
    <subcellularLocation>
        <location evidence="1">Nucleus</location>
        <location evidence="1">Nucleolus</location>
    </subcellularLocation>
</comment>
<feature type="compositionally biased region" description="Basic and acidic residues" evidence="6">
    <location>
        <begin position="214"/>
        <end position="234"/>
    </location>
</feature>
<feature type="compositionally biased region" description="Polar residues" evidence="6">
    <location>
        <begin position="172"/>
        <end position="191"/>
    </location>
</feature>
<dbReference type="GO" id="GO:0005730">
    <property type="term" value="C:nucleolus"/>
    <property type="evidence" value="ECO:0007669"/>
    <property type="project" value="UniProtKB-SubCell"/>
</dbReference>
<sequence>MSGNVEKVKKRKRRTDGSSKPSKRVAIEDDKQIRVSFSETGTWAPVIASTPGLAVPTSIHLKPYTKARKNVPSKSSSIIAKELILHSSEHPKLDYTAHEEESGGTDSLLKHYVGVYDPETGKMEVMEARKMVIRGSVRAQQVAAEDELSRDMRERRDILGQTFGTKKAKKAITSNTENAISPNKSARNKNNPAKFDPATAAILSGISETTKGMATRDELAQRAEDAKPRPKPNRDATQPQDVYTTDDLIGKDVMKAIPVKVWQDTVKANKELPVLSRFAAGRLRGVIMNVEKLKILRYMVLLMRVLGSTRLTRGVRMLPKRDELKQFLEDIPETVLESIKRKFTDAGTITSFQVDLIRTHLCALACIVDNFEVQTFDLMEDLKLDTKEMSQYFSEIGAKIVVLGESERRKQGLDKASAAQRRVAKLKIPLEFPKASFGRRK</sequence>
<dbReference type="STRING" id="914237.A0A1E1LTY1"/>
<name>A0A1E1LTY1_9HELO</name>
<dbReference type="InterPro" id="IPR009668">
    <property type="entry name" value="RNA_pol-assoc_fac_A49-like"/>
</dbReference>
<keyword evidence="8" id="KW-1185">Reference proteome</keyword>
<comment type="similarity">
    <text evidence="2">Belongs to the eukaryotic RPA49/POLR1E RNA polymerase subunit family.</text>
</comment>
<organism evidence="7 8">
    <name type="scientific">Rhynchosporium graminicola</name>
    <dbReference type="NCBI Taxonomy" id="2792576"/>
    <lineage>
        <taxon>Eukaryota</taxon>
        <taxon>Fungi</taxon>
        <taxon>Dikarya</taxon>
        <taxon>Ascomycota</taxon>
        <taxon>Pezizomycotina</taxon>
        <taxon>Leotiomycetes</taxon>
        <taxon>Helotiales</taxon>
        <taxon>Ploettnerulaceae</taxon>
        <taxon>Rhynchosporium</taxon>
    </lineage>
</organism>
<accession>A0A1E1LTY1</accession>
<dbReference type="AlphaFoldDB" id="A0A1E1LTY1"/>
<dbReference type="Proteomes" id="UP000178129">
    <property type="component" value="Unassembled WGS sequence"/>
</dbReference>
<reference evidence="8" key="1">
    <citation type="submission" date="2016-03" db="EMBL/GenBank/DDBJ databases">
        <authorList>
            <person name="Ploux O."/>
        </authorList>
    </citation>
    <scope>NUCLEOTIDE SEQUENCE [LARGE SCALE GENOMIC DNA]</scope>
    <source>
        <strain evidence="8">UK7</strain>
    </source>
</reference>
<dbReference type="GO" id="GO:0003677">
    <property type="term" value="F:DNA binding"/>
    <property type="evidence" value="ECO:0007669"/>
    <property type="project" value="InterPro"/>
</dbReference>
<dbReference type="GO" id="GO:0000428">
    <property type="term" value="C:DNA-directed RNA polymerase complex"/>
    <property type="evidence" value="ECO:0007669"/>
    <property type="project" value="UniProtKB-KW"/>
</dbReference>
<protein>
    <submittedName>
        <fullName evidence="7">Related to DNA-directed RNA polymerase A (I) chain</fullName>
    </submittedName>
</protein>
<feature type="region of interest" description="Disordered" evidence="6">
    <location>
        <begin position="1"/>
        <end position="27"/>
    </location>
</feature>
<evidence type="ECO:0000256" key="3">
    <source>
        <dbReference type="ARBA" id="ARBA00022478"/>
    </source>
</evidence>
<dbReference type="InParanoid" id="A0A1E1LTY1"/>
<evidence type="ECO:0000256" key="2">
    <source>
        <dbReference type="ARBA" id="ARBA00009430"/>
    </source>
</evidence>